<evidence type="ECO:0000256" key="1">
    <source>
        <dbReference type="SAM" id="SignalP"/>
    </source>
</evidence>
<reference evidence="2 3" key="1">
    <citation type="submission" date="2019-12" db="EMBL/GenBank/DDBJ databases">
        <title>Litoreibacter badius sp. nov., a novel bacteriochlorophyll a-containing bacterium in the genus Litoreibacter.</title>
        <authorList>
            <person name="Kanamuro M."/>
            <person name="Takabe Y."/>
            <person name="Mori K."/>
            <person name="Takaichi S."/>
            <person name="Hanada S."/>
        </authorList>
    </citation>
    <scope>NUCLEOTIDE SEQUENCE [LARGE SCALE GENOMIC DNA]</scope>
    <source>
        <strain evidence="2 3">K6</strain>
    </source>
</reference>
<dbReference type="RefSeq" id="WP_159804629.1">
    <property type="nucleotide sequence ID" value="NZ_BLJE01000001.1"/>
</dbReference>
<feature type="signal peptide" evidence="1">
    <location>
        <begin position="1"/>
        <end position="19"/>
    </location>
</feature>
<evidence type="ECO:0000313" key="2">
    <source>
        <dbReference type="EMBL" id="GFE63721.1"/>
    </source>
</evidence>
<organism evidence="2 3">
    <name type="scientific">Litoreibacter roseus</name>
    <dbReference type="NCBI Taxonomy" id="2601869"/>
    <lineage>
        <taxon>Bacteria</taxon>
        <taxon>Pseudomonadati</taxon>
        <taxon>Pseudomonadota</taxon>
        <taxon>Alphaproteobacteria</taxon>
        <taxon>Rhodobacterales</taxon>
        <taxon>Roseobacteraceae</taxon>
        <taxon>Litoreibacter</taxon>
    </lineage>
</organism>
<accession>A0A6N6JBR2</accession>
<keyword evidence="1" id="KW-0732">Signal</keyword>
<comment type="caution">
    <text evidence="2">The sequence shown here is derived from an EMBL/GenBank/DDBJ whole genome shotgun (WGS) entry which is preliminary data.</text>
</comment>
<dbReference type="AlphaFoldDB" id="A0A6N6JBR2"/>
<name>A0A6N6JBR2_9RHOB</name>
<protein>
    <submittedName>
        <fullName evidence="2">Uncharacterized protein</fullName>
    </submittedName>
</protein>
<feature type="chain" id="PRO_5026869730" evidence="1">
    <location>
        <begin position="20"/>
        <end position="205"/>
    </location>
</feature>
<gene>
    <name evidence="2" type="ORF">KIN_07950</name>
</gene>
<dbReference type="OrthoDB" id="7650680at2"/>
<evidence type="ECO:0000313" key="3">
    <source>
        <dbReference type="Proteomes" id="UP000436822"/>
    </source>
</evidence>
<dbReference type="Proteomes" id="UP000436822">
    <property type="component" value="Unassembled WGS sequence"/>
</dbReference>
<sequence length="205" mass="22141">MRMKWCPVLIALAVAPAVAEDGLTSLEDAAHAAFSEMPSVVLVDQIAGQCGADERVNPHAAYCTTRNIIFARDITGAAQTYRVAHLFGHAVQVQHGIADVALREIRTRPEKELELRGLVARQVDCIAGLLSAKADLPWTPLTDLFEEEPFTGSHWGRDPLRIGPTVSIGLAERADWYARGYAADEISVCAVGGFGAALLFKAYRG</sequence>
<dbReference type="EMBL" id="BLJE01000001">
    <property type="protein sequence ID" value="GFE63721.1"/>
    <property type="molecule type" value="Genomic_DNA"/>
</dbReference>
<proteinExistence type="predicted"/>
<keyword evidence="3" id="KW-1185">Reference proteome</keyword>